<comment type="caution">
    <text evidence="2">The sequence shown here is derived from an EMBL/GenBank/DDBJ whole genome shotgun (WGS) entry which is preliminary data.</text>
</comment>
<dbReference type="Gene3D" id="2.80.10.50">
    <property type="match status" value="1"/>
</dbReference>
<evidence type="ECO:0000313" key="2">
    <source>
        <dbReference type="EMBL" id="OUB55610.1"/>
    </source>
</evidence>
<dbReference type="InterPro" id="IPR004843">
    <property type="entry name" value="Calcineurin-like_PHP"/>
</dbReference>
<evidence type="ECO:0000259" key="1">
    <source>
        <dbReference type="SMART" id="SM00458"/>
    </source>
</evidence>
<dbReference type="PANTHER" id="PTHR43143:SF1">
    <property type="entry name" value="SERINE_THREONINE-PROTEIN PHOSPHATASE CPPED1"/>
    <property type="match status" value="1"/>
</dbReference>
<sequence length="493" mass="56161">MWKKQQSFSNFNTPNTASGLIQAFVITSDPQYPWTDCTDGSNFSSCNIQNISPCSGRPESDSNKNQRSEALIREQYNDINNYINNLPSNVNAAVLINGDMTAFGHGTEWSKIKNLINTLNRPYYYGVGNHDIENNFNDCANNGCFKNSLNELISHVQNRNIPSSQFDHKSESHWSGWGNGTNHHGSFAYSFDIGNINFIQLQHNPTMERKATPTITNTNQYHIYPNRNWLENQLRRARDTGKIIIVNVHVKGNIPNDYAQLLQNYGVTAVFSGHYHTSLGTNGSVGNIPAFISGSASQRTYLILEQFLDRLDIYTVRCNGWRNHRQLVRTIPLSMELPIFSGRYKIVTALNNSSVVNMDPNNCNNFNICNVNLWQNSDVSQQLWDFRYDSSKQAYQISTPARNFNNALAWNAPNPATDRDVIVAPFHSNYDEHYWVIERGNSGFIFRNKRNPNLVMDVQDARTANGTNIKVNQLHPTTSVFRSAQEFHLRKMN</sequence>
<reference evidence="2 3" key="1">
    <citation type="submission" date="2016-10" db="EMBL/GenBank/DDBJ databases">
        <title>Comparative genomics of Bacillus thuringiensis reveals a path to pathogens against multiple invertebrate hosts.</title>
        <authorList>
            <person name="Zheng J."/>
            <person name="Gao Q."/>
            <person name="Liu H."/>
            <person name="Peng D."/>
            <person name="Ruan L."/>
            <person name="Sun M."/>
        </authorList>
    </citation>
    <scope>NUCLEOTIDE SEQUENCE [LARGE SCALE GENOMIC DNA]</scope>
    <source>
        <strain evidence="2">BGSC 4AU1</strain>
    </source>
</reference>
<dbReference type="Pfam" id="PF14200">
    <property type="entry name" value="RicinB_lectin_2"/>
    <property type="match status" value="1"/>
</dbReference>
<accession>A0A9X6LU75</accession>
<protein>
    <recommendedName>
        <fullName evidence="1">Ricin B lectin domain-containing protein</fullName>
    </recommendedName>
</protein>
<dbReference type="AlphaFoldDB" id="A0A9X6LU75"/>
<name>A0A9X6LU75_BACUH</name>
<dbReference type="InterPro" id="IPR051918">
    <property type="entry name" value="STPP_CPPED1"/>
</dbReference>
<dbReference type="GO" id="GO:0016787">
    <property type="term" value="F:hydrolase activity"/>
    <property type="evidence" value="ECO:0007669"/>
    <property type="project" value="InterPro"/>
</dbReference>
<feature type="domain" description="Ricin B lectin" evidence="1">
    <location>
        <begin position="343"/>
        <end position="490"/>
    </location>
</feature>
<dbReference type="PROSITE" id="PS50231">
    <property type="entry name" value="RICIN_B_LECTIN"/>
    <property type="match status" value="1"/>
</dbReference>
<dbReference type="SUPFAM" id="SSF56300">
    <property type="entry name" value="Metallo-dependent phosphatases"/>
    <property type="match status" value="1"/>
</dbReference>
<dbReference type="Proteomes" id="UP000194816">
    <property type="component" value="Unassembled WGS sequence"/>
</dbReference>
<dbReference type="InterPro" id="IPR029052">
    <property type="entry name" value="Metallo-depent_PP-like"/>
</dbReference>
<dbReference type="CDD" id="cd23445">
    <property type="entry name" value="beta-trefoil_Ricin_HA17-like"/>
    <property type="match status" value="1"/>
</dbReference>
<evidence type="ECO:0000313" key="3">
    <source>
        <dbReference type="Proteomes" id="UP000194816"/>
    </source>
</evidence>
<organism evidence="2 3">
    <name type="scientific">Bacillus thuringiensis subsp. higo</name>
    <dbReference type="NCBI Taxonomy" id="132266"/>
    <lineage>
        <taxon>Bacteria</taxon>
        <taxon>Bacillati</taxon>
        <taxon>Bacillota</taxon>
        <taxon>Bacilli</taxon>
        <taxon>Bacillales</taxon>
        <taxon>Bacillaceae</taxon>
        <taxon>Bacillus</taxon>
        <taxon>Bacillus cereus group</taxon>
    </lineage>
</organism>
<dbReference type="SMART" id="SM00458">
    <property type="entry name" value="RICIN"/>
    <property type="match status" value="1"/>
</dbReference>
<dbReference type="InterPro" id="IPR000772">
    <property type="entry name" value="Ricin_B_lectin"/>
</dbReference>
<dbReference type="EMBL" id="MOOK01000073">
    <property type="protein sequence ID" value="OUB55610.1"/>
    <property type="molecule type" value="Genomic_DNA"/>
</dbReference>
<dbReference type="SUPFAM" id="SSF50370">
    <property type="entry name" value="Ricin B-like lectins"/>
    <property type="match status" value="1"/>
</dbReference>
<dbReference type="RefSeq" id="WP_088114484.1">
    <property type="nucleotide sequence ID" value="NZ_MOOK01000073.1"/>
</dbReference>
<proteinExistence type="predicted"/>
<gene>
    <name evidence="2" type="ORF">BK716_07490</name>
</gene>
<dbReference type="Gene3D" id="3.60.21.10">
    <property type="match status" value="1"/>
</dbReference>
<dbReference type="Pfam" id="PF00149">
    <property type="entry name" value="Metallophos"/>
    <property type="match status" value="1"/>
</dbReference>
<dbReference type="InterPro" id="IPR035992">
    <property type="entry name" value="Ricin_B-like_lectins"/>
</dbReference>
<dbReference type="PANTHER" id="PTHR43143">
    <property type="entry name" value="METALLOPHOSPHOESTERASE, CALCINEURIN SUPERFAMILY"/>
    <property type="match status" value="1"/>
</dbReference>